<dbReference type="AlphaFoldDB" id="A0A8U0HQQ7"/>
<accession>A0A8U0HQQ7</accession>
<feature type="domain" description="UspA" evidence="1">
    <location>
        <begin position="3"/>
        <end position="135"/>
    </location>
</feature>
<sequence>MGTIFVAFGGSEHRNTVLEFAVEQAAVSGHDLFVYHVQESEDESVEQIRDEIETVIQRTAPDVTFEVKIQGRGEFSDRTNIAEEKLLTDAILESDRDYEYVVMGDREHNFVDELLHPSMIETVLKTHAIPVMLVPV</sequence>
<dbReference type="InterPro" id="IPR014729">
    <property type="entry name" value="Rossmann-like_a/b/a_fold"/>
</dbReference>
<dbReference type="SUPFAM" id="SSF52402">
    <property type="entry name" value="Adenine nucleotide alpha hydrolases-like"/>
    <property type="match status" value="1"/>
</dbReference>
<proteinExistence type="predicted"/>
<dbReference type="KEGG" id="halx:M0R89_11690"/>
<dbReference type="GeneID" id="72185871"/>
<name>A0A8U0HQQ7_9EURY</name>
<reference evidence="2 3" key="1">
    <citation type="submission" date="2022-04" db="EMBL/GenBank/DDBJ databases">
        <title>Diverse halophilic archaea isolated from saline environments.</title>
        <authorList>
            <person name="Cui H.-L."/>
        </authorList>
    </citation>
    <scope>NUCLEOTIDE SEQUENCE [LARGE SCALE GENOMIC DNA]</scope>
    <source>
        <strain evidence="2 3">XZYJT49</strain>
    </source>
</reference>
<dbReference type="Gene3D" id="3.40.50.620">
    <property type="entry name" value="HUPs"/>
    <property type="match status" value="1"/>
</dbReference>
<protein>
    <submittedName>
        <fullName evidence="2">Universal stress protein</fullName>
    </submittedName>
</protein>
<dbReference type="InterPro" id="IPR006016">
    <property type="entry name" value="UspA"/>
</dbReference>
<gene>
    <name evidence="2" type="ORF">M0R89_11690</name>
</gene>
<dbReference type="Proteomes" id="UP000830729">
    <property type="component" value="Chromosome"/>
</dbReference>
<dbReference type="CDD" id="cd00293">
    <property type="entry name" value="USP-like"/>
    <property type="match status" value="1"/>
</dbReference>
<dbReference type="EMBL" id="CP096659">
    <property type="protein sequence ID" value="UPV73209.1"/>
    <property type="molecule type" value="Genomic_DNA"/>
</dbReference>
<evidence type="ECO:0000313" key="3">
    <source>
        <dbReference type="Proteomes" id="UP000830729"/>
    </source>
</evidence>
<dbReference type="RefSeq" id="WP_248649265.1">
    <property type="nucleotide sequence ID" value="NZ_CP096659.1"/>
</dbReference>
<keyword evidence="3" id="KW-1185">Reference proteome</keyword>
<organism evidence="2 3">
    <name type="scientific">Halorussus limi</name>
    <dbReference type="NCBI Taxonomy" id="2938695"/>
    <lineage>
        <taxon>Archaea</taxon>
        <taxon>Methanobacteriati</taxon>
        <taxon>Methanobacteriota</taxon>
        <taxon>Stenosarchaea group</taxon>
        <taxon>Halobacteria</taxon>
        <taxon>Halobacteriales</taxon>
        <taxon>Haladaptataceae</taxon>
        <taxon>Halorussus</taxon>
    </lineage>
</organism>
<dbReference type="Pfam" id="PF00582">
    <property type="entry name" value="Usp"/>
    <property type="match status" value="1"/>
</dbReference>
<evidence type="ECO:0000313" key="2">
    <source>
        <dbReference type="EMBL" id="UPV73209.1"/>
    </source>
</evidence>
<evidence type="ECO:0000259" key="1">
    <source>
        <dbReference type="Pfam" id="PF00582"/>
    </source>
</evidence>